<evidence type="ECO:0000313" key="9">
    <source>
        <dbReference type="EMBL" id="KAF9686379.1"/>
    </source>
</evidence>
<keyword evidence="5 7" id="KW-1133">Transmembrane helix</keyword>
<evidence type="ECO:0000256" key="7">
    <source>
        <dbReference type="SAM" id="Phobius"/>
    </source>
</evidence>
<dbReference type="PANTHER" id="PTHR24223:SF181">
    <property type="entry name" value="ABC TRANSPORTER C FAMILY MEMBER 3"/>
    <property type="match status" value="1"/>
</dbReference>
<dbReference type="InterPro" id="IPR011527">
    <property type="entry name" value="ABC1_TM_dom"/>
</dbReference>
<dbReference type="InterPro" id="IPR050173">
    <property type="entry name" value="ABC_transporter_C-like"/>
</dbReference>
<dbReference type="GO" id="GO:0005524">
    <property type="term" value="F:ATP binding"/>
    <property type="evidence" value="ECO:0007669"/>
    <property type="project" value="UniProtKB-KW"/>
</dbReference>
<dbReference type="Gene3D" id="3.40.50.300">
    <property type="entry name" value="P-loop containing nucleotide triphosphate hydrolases"/>
    <property type="match status" value="1"/>
</dbReference>
<accession>A0A835N500</accession>
<dbReference type="Proteomes" id="UP000657918">
    <property type="component" value="Unassembled WGS sequence"/>
</dbReference>
<reference evidence="9 10" key="1">
    <citation type="submission" date="2020-10" db="EMBL/GenBank/DDBJ databases">
        <title>Plant Genome Project.</title>
        <authorList>
            <person name="Zhang R.-G."/>
        </authorList>
    </citation>
    <scope>NUCLEOTIDE SEQUENCE [LARGE SCALE GENOMIC DNA]</scope>
    <source>
        <strain evidence="9">FAFU-HL-1</strain>
        <tissue evidence="9">Leaf</tissue>
    </source>
</reference>
<evidence type="ECO:0000259" key="8">
    <source>
        <dbReference type="PROSITE" id="PS50929"/>
    </source>
</evidence>
<dbReference type="SUPFAM" id="SSF52540">
    <property type="entry name" value="P-loop containing nucleoside triphosphate hydrolases"/>
    <property type="match status" value="1"/>
</dbReference>
<dbReference type="InterPro" id="IPR036640">
    <property type="entry name" value="ABC1_TM_sf"/>
</dbReference>
<evidence type="ECO:0000313" key="10">
    <source>
        <dbReference type="Proteomes" id="UP000657918"/>
    </source>
</evidence>
<dbReference type="Gene3D" id="1.20.1560.10">
    <property type="entry name" value="ABC transporter type 1, transmembrane domain"/>
    <property type="match status" value="1"/>
</dbReference>
<dbReference type="SUPFAM" id="SSF90123">
    <property type="entry name" value="ABC transporter transmembrane region"/>
    <property type="match status" value="1"/>
</dbReference>
<protein>
    <recommendedName>
        <fullName evidence="8">ABC transmembrane type-1 domain-containing protein</fullName>
    </recommendedName>
</protein>
<dbReference type="OrthoDB" id="6500128at2759"/>
<keyword evidence="3" id="KW-0547">Nucleotide-binding</keyword>
<name>A0A835N500_9ROSI</name>
<evidence type="ECO:0000256" key="1">
    <source>
        <dbReference type="ARBA" id="ARBA00022448"/>
    </source>
</evidence>
<keyword evidence="4" id="KW-0067">ATP-binding</keyword>
<keyword evidence="10" id="KW-1185">Reference proteome</keyword>
<evidence type="ECO:0000256" key="4">
    <source>
        <dbReference type="ARBA" id="ARBA00022840"/>
    </source>
</evidence>
<dbReference type="InterPro" id="IPR027417">
    <property type="entry name" value="P-loop_NTPase"/>
</dbReference>
<keyword evidence="2 7" id="KW-0812">Transmembrane</keyword>
<dbReference type="PROSITE" id="PS50929">
    <property type="entry name" value="ABC_TM1F"/>
    <property type="match status" value="1"/>
</dbReference>
<feature type="transmembrane region" description="Helical" evidence="7">
    <location>
        <begin position="248"/>
        <end position="273"/>
    </location>
</feature>
<keyword evidence="6 7" id="KW-0472">Membrane</keyword>
<proteinExistence type="predicted"/>
<feature type="domain" description="ABC transmembrane type-1" evidence="8">
    <location>
        <begin position="208"/>
        <end position="309"/>
    </location>
</feature>
<keyword evidence="1" id="KW-0813">Transport</keyword>
<gene>
    <name evidence="9" type="ORF">SADUNF_Sadunf03G0152500</name>
</gene>
<dbReference type="AlphaFoldDB" id="A0A835N500"/>
<evidence type="ECO:0000256" key="3">
    <source>
        <dbReference type="ARBA" id="ARBA00022741"/>
    </source>
</evidence>
<dbReference type="GO" id="GO:0016020">
    <property type="term" value="C:membrane"/>
    <property type="evidence" value="ECO:0007669"/>
    <property type="project" value="InterPro"/>
</dbReference>
<evidence type="ECO:0000256" key="2">
    <source>
        <dbReference type="ARBA" id="ARBA00022692"/>
    </source>
</evidence>
<evidence type="ECO:0000256" key="6">
    <source>
        <dbReference type="ARBA" id="ARBA00023136"/>
    </source>
</evidence>
<sequence length="364" mass="40933">MNTIVSIKLSFGRLEEKFQDKLGFLNSRKKKHGKSILLSFILGELPKISGTLRLCGTKSCVVQSPWIQSAKIEENILFGKEMDRERYDKIVRALYQDVHIYLFDDPFSVVNAHTGSHMFKYDDILHSGSDFMVLVGAYKAALLVLDSRQAGPVSENESVRDNNGGENNVVVEPQTQLIQEEEREKGSVGIPIYWKYITTVYGGALMPFILLAQLLFQILQVGSTYWMAWETPASNDGKPVVSGSKLSIVYVSLVIGSSFFILAYSMLLITAGYRTATPLFNKLHLCIFRAPMSFFDTTPHGLILNRVSNFNMSYALCIGLVVAYALDLHMAQVELIWNFCNLENKLISVHRILQSIPDDPPLFN</sequence>
<dbReference type="Pfam" id="PF00664">
    <property type="entry name" value="ABC_membrane"/>
    <property type="match status" value="1"/>
</dbReference>
<organism evidence="9 10">
    <name type="scientific">Salix dunnii</name>
    <dbReference type="NCBI Taxonomy" id="1413687"/>
    <lineage>
        <taxon>Eukaryota</taxon>
        <taxon>Viridiplantae</taxon>
        <taxon>Streptophyta</taxon>
        <taxon>Embryophyta</taxon>
        <taxon>Tracheophyta</taxon>
        <taxon>Spermatophyta</taxon>
        <taxon>Magnoliopsida</taxon>
        <taxon>eudicotyledons</taxon>
        <taxon>Gunneridae</taxon>
        <taxon>Pentapetalae</taxon>
        <taxon>rosids</taxon>
        <taxon>fabids</taxon>
        <taxon>Malpighiales</taxon>
        <taxon>Salicaceae</taxon>
        <taxon>Saliceae</taxon>
        <taxon>Salix</taxon>
    </lineage>
</organism>
<feature type="transmembrane region" description="Helical" evidence="7">
    <location>
        <begin position="204"/>
        <end position="228"/>
    </location>
</feature>
<dbReference type="PANTHER" id="PTHR24223">
    <property type="entry name" value="ATP-BINDING CASSETTE SUB-FAMILY C"/>
    <property type="match status" value="1"/>
</dbReference>
<evidence type="ECO:0000256" key="5">
    <source>
        <dbReference type="ARBA" id="ARBA00022989"/>
    </source>
</evidence>
<dbReference type="GO" id="GO:0140359">
    <property type="term" value="F:ABC-type transporter activity"/>
    <property type="evidence" value="ECO:0007669"/>
    <property type="project" value="InterPro"/>
</dbReference>
<comment type="caution">
    <text evidence="9">The sequence shown here is derived from an EMBL/GenBank/DDBJ whole genome shotgun (WGS) entry which is preliminary data.</text>
</comment>
<dbReference type="EMBL" id="JADGMS010000003">
    <property type="protein sequence ID" value="KAF9686379.1"/>
    <property type="molecule type" value="Genomic_DNA"/>
</dbReference>